<dbReference type="Gene3D" id="1.20.120.450">
    <property type="entry name" value="dinb family like domain"/>
    <property type="match status" value="1"/>
</dbReference>
<sequence length="172" mass="19489">MEAEFPSPSLPADSRADVLIRYLDYFRDRVIAKTEGLDEAERRRSRLSSGWTPIELVKHLTFVELRWLEWTFEGREVDAPWGDRLHHERDQPWHVAPDEATEDVIAALATQGARSRAVIAAHDLADVGRPGPHWRGAPATLERVLLHLIQEYARHLGHLDIVAELAGEPVGE</sequence>
<evidence type="ECO:0000313" key="1">
    <source>
        <dbReference type="EMBL" id="MBA4608434.1"/>
    </source>
</evidence>
<comment type="caution">
    <text evidence="1">The sequence shown here is derived from an EMBL/GenBank/DDBJ whole genome shotgun (WGS) entry which is preliminary data.</text>
</comment>
<evidence type="ECO:0000313" key="2">
    <source>
        <dbReference type="Proteomes" id="UP000550354"/>
    </source>
</evidence>
<dbReference type="RefSeq" id="WP_181755235.1">
    <property type="nucleotide sequence ID" value="NZ_JACEOG010000001.1"/>
</dbReference>
<dbReference type="AlphaFoldDB" id="A0A838XN77"/>
<gene>
    <name evidence="1" type="ORF">H1W00_08095</name>
</gene>
<protein>
    <submittedName>
        <fullName evidence="1">DinB family protein</fullName>
    </submittedName>
</protein>
<dbReference type="SUPFAM" id="SSF109854">
    <property type="entry name" value="DinB/YfiT-like putative metalloenzymes"/>
    <property type="match status" value="1"/>
</dbReference>
<keyword evidence="2" id="KW-1185">Reference proteome</keyword>
<dbReference type="Pfam" id="PF04978">
    <property type="entry name" value="MST"/>
    <property type="match status" value="1"/>
</dbReference>
<accession>A0A838XN77</accession>
<dbReference type="InterPro" id="IPR034660">
    <property type="entry name" value="DinB/YfiT-like"/>
</dbReference>
<name>A0A838XN77_9ACTN</name>
<organism evidence="1 2">
    <name type="scientific">Aeromicrobium phoceense</name>
    <dbReference type="NCBI Taxonomy" id="2754045"/>
    <lineage>
        <taxon>Bacteria</taxon>
        <taxon>Bacillati</taxon>
        <taxon>Actinomycetota</taxon>
        <taxon>Actinomycetes</taxon>
        <taxon>Propionibacteriales</taxon>
        <taxon>Nocardioidaceae</taxon>
        <taxon>Aeromicrobium</taxon>
    </lineage>
</organism>
<dbReference type="EMBL" id="JACEOG010000001">
    <property type="protein sequence ID" value="MBA4608434.1"/>
    <property type="molecule type" value="Genomic_DNA"/>
</dbReference>
<reference evidence="1 2" key="1">
    <citation type="submission" date="2020-07" db="EMBL/GenBank/DDBJ databases">
        <title>Draft genome and description of Aeromicrobium phoceense strain Marseille-Q0843 isolated from healthy skin swab.</title>
        <authorList>
            <person name="Boxberger M."/>
            <person name="La Scola B."/>
        </authorList>
    </citation>
    <scope>NUCLEOTIDE SEQUENCE [LARGE SCALE GENOMIC DNA]</scope>
    <source>
        <strain evidence="1 2">Marseille-Q0843</strain>
    </source>
</reference>
<dbReference type="Proteomes" id="UP000550354">
    <property type="component" value="Unassembled WGS sequence"/>
</dbReference>
<proteinExistence type="predicted"/>
<dbReference type="InterPro" id="IPR007061">
    <property type="entry name" value="MST-like"/>
</dbReference>